<accession>A0A126Q398</accession>
<reference evidence="1 2" key="1">
    <citation type="submission" date="2015-12" db="EMBL/GenBank/DDBJ databases">
        <authorList>
            <person name="Shamseldin A."/>
            <person name="Moawad H."/>
            <person name="Abd El-Rahim W.M."/>
            <person name="Sadowsky M.J."/>
        </authorList>
    </citation>
    <scope>NUCLEOTIDE SEQUENCE [LARGE SCALE GENOMIC DNA]</scope>
    <source>
        <strain evidence="1 2">D7</strain>
    </source>
</reference>
<dbReference type="GO" id="GO:0016787">
    <property type="term" value="F:hydrolase activity"/>
    <property type="evidence" value="ECO:0007669"/>
    <property type="project" value="UniProtKB-KW"/>
</dbReference>
<sequence>MLDLVSLKEFGYNFLGPILSSFTSNVYRQLKKQPKSTVYHLAREGYALKKAFDIHTESKNYDSHYLYASRTFLFRITLDLKESWELSVNHSFEGTLKDFFIARYAFSSEEVDEILKDVEGVSKVKLPADNKIIFEILEQKKALISSLVENSRKCYLQYLDKINFTGKETLPVVLDIGYSGTIQKLLALLANKHVEGIYMVTTRSGGGRIGNATYQISHCFKTSVKMGSGYILLDRSMFLESLLTAPDGQFVDILPGVEQDKFNFCFGKRNHNQENFYKLDYLLSGALQCISDMQINNVEFSTEEIEKLFEMYVTHRNLLPRASWPLFILDDAISGQGDLNPLDFFGL</sequence>
<evidence type="ECO:0000313" key="1">
    <source>
        <dbReference type="EMBL" id="AMJ99787.1"/>
    </source>
</evidence>
<evidence type="ECO:0000313" key="2">
    <source>
        <dbReference type="Proteomes" id="UP000063991"/>
    </source>
</evidence>
<keyword evidence="1" id="KW-0378">Hydrolase</keyword>
<gene>
    <name evidence="1" type="ORF">AVL55_17470</name>
</gene>
<protein>
    <submittedName>
        <fullName evidence="1">HAD family hydrolase</fullName>
    </submittedName>
</protein>
<dbReference type="AlphaFoldDB" id="A0A126Q398"/>
<proteinExistence type="predicted"/>
<dbReference type="RefSeq" id="WP_061095971.1">
    <property type="nucleotide sequence ID" value="NZ_CP014323.1"/>
</dbReference>
<dbReference type="Proteomes" id="UP000063991">
    <property type="component" value="Chromosome"/>
</dbReference>
<dbReference type="OrthoDB" id="6398828at2"/>
<dbReference type="EMBL" id="CP014323">
    <property type="protein sequence ID" value="AMJ99787.1"/>
    <property type="molecule type" value="Genomic_DNA"/>
</dbReference>
<organism evidence="1 2">
    <name type="scientific">Alteromonas macleodii</name>
    <name type="common">Pseudoalteromonas macleodii</name>
    <dbReference type="NCBI Taxonomy" id="28108"/>
    <lineage>
        <taxon>Bacteria</taxon>
        <taxon>Pseudomonadati</taxon>
        <taxon>Pseudomonadota</taxon>
        <taxon>Gammaproteobacteria</taxon>
        <taxon>Alteromonadales</taxon>
        <taxon>Alteromonadaceae</taxon>
        <taxon>Alteromonas/Salinimonas group</taxon>
        <taxon>Alteromonas</taxon>
    </lineage>
</organism>
<name>A0A126Q398_ALTMA</name>